<feature type="region of interest" description="Disordered" evidence="7">
    <location>
        <begin position="66"/>
        <end position="98"/>
    </location>
</feature>
<feature type="region of interest" description="Disordered" evidence="7">
    <location>
        <begin position="464"/>
        <end position="513"/>
    </location>
</feature>
<evidence type="ECO:0000313" key="10">
    <source>
        <dbReference type="Proteomes" id="UP000829720"/>
    </source>
</evidence>
<dbReference type="SMART" id="SM00487">
    <property type="entry name" value="DEXDc"/>
    <property type="match status" value="1"/>
</dbReference>
<dbReference type="OrthoDB" id="10261556at2759"/>
<feature type="compositionally biased region" description="Polar residues" evidence="7">
    <location>
        <begin position="207"/>
        <end position="216"/>
    </location>
</feature>
<dbReference type="GO" id="GO:0009378">
    <property type="term" value="F:four-way junction helicase activity"/>
    <property type="evidence" value="ECO:0007669"/>
    <property type="project" value="TreeGrafter"/>
</dbReference>
<dbReference type="GO" id="GO:0016787">
    <property type="term" value="F:hydrolase activity"/>
    <property type="evidence" value="ECO:0007669"/>
    <property type="project" value="UniProtKB-KW"/>
</dbReference>
<evidence type="ECO:0000256" key="5">
    <source>
        <dbReference type="ARBA" id="ARBA00023235"/>
    </source>
</evidence>
<feature type="region of interest" description="Disordered" evidence="7">
    <location>
        <begin position="120"/>
        <end position="258"/>
    </location>
</feature>
<dbReference type="PANTHER" id="PTHR13710:SF153">
    <property type="entry name" value="RECQ-LIKE DNA HELICASE BLM"/>
    <property type="match status" value="1"/>
</dbReference>
<dbReference type="InterPro" id="IPR004589">
    <property type="entry name" value="DNA_helicase_ATP-dep_RecQ"/>
</dbReference>
<feature type="domain" description="Helicase ATP-binding" evidence="8">
    <location>
        <begin position="628"/>
        <end position="803"/>
    </location>
</feature>
<dbReference type="EMBL" id="JAERUA010000015">
    <property type="protein sequence ID" value="KAI1889427.1"/>
    <property type="molecule type" value="Genomic_DNA"/>
</dbReference>
<keyword evidence="3" id="KW-0547">Nucleotide-binding</keyword>
<keyword evidence="4" id="KW-0238">DNA-binding</keyword>
<dbReference type="InterPro" id="IPR002464">
    <property type="entry name" value="DNA/RNA_helicase_DEAH_CS"/>
</dbReference>
<feature type="compositionally biased region" description="Polar residues" evidence="7">
    <location>
        <begin position="292"/>
        <end position="301"/>
    </location>
</feature>
<keyword evidence="3" id="KW-0347">Helicase</keyword>
<dbReference type="Gene3D" id="3.40.50.300">
    <property type="entry name" value="P-loop containing nucleotide triphosphate hydrolases"/>
    <property type="match status" value="2"/>
</dbReference>
<evidence type="ECO:0000256" key="1">
    <source>
        <dbReference type="ARBA" id="ARBA00005446"/>
    </source>
</evidence>
<dbReference type="PANTHER" id="PTHR13710">
    <property type="entry name" value="DNA HELICASE RECQ FAMILY MEMBER"/>
    <property type="match status" value="1"/>
</dbReference>
<keyword evidence="10" id="KW-1185">Reference proteome</keyword>
<feature type="region of interest" description="Disordered" evidence="7">
    <location>
        <begin position="570"/>
        <end position="598"/>
    </location>
</feature>
<dbReference type="AlphaFoldDB" id="A0A8T3D162"/>
<feature type="region of interest" description="Disordered" evidence="7">
    <location>
        <begin position="277"/>
        <end position="303"/>
    </location>
</feature>
<feature type="compositionally biased region" description="Polar residues" evidence="7">
    <location>
        <begin position="231"/>
        <end position="240"/>
    </location>
</feature>
<feature type="compositionally biased region" description="Polar residues" evidence="7">
    <location>
        <begin position="86"/>
        <end position="96"/>
    </location>
</feature>
<evidence type="ECO:0000256" key="2">
    <source>
        <dbReference type="ARBA" id="ARBA00022801"/>
    </source>
</evidence>
<dbReference type="GO" id="GO:0005694">
    <property type="term" value="C:chromosome"/>
    <property type="evidence" value="ECO:0007669"/>
    <property type="project" value="TreeGrafter"/>
</dbReference>
<dbReference type="GO" id="GO:0000723">
    <property type="term" value="P:telomere maintenance"/>
    <property type="evidence" value="ECO:0007669"/>
    <property type="project" value="TreeGrafter"/>
</dbReference>
<feature type="compositionally biased region" description="Polar residues" evidence="7">
    <location>
        <begin position="1"/>
        <end position="10"/>
    </location>
</feature>
<dbReference type="Proteomes" id="UP000829720">
    <property type="component" value="Unassembled WGS sequence"/>
</dbReference>
<evidence type="ECO:0000259" key="8">
    <source>
        <dbReference type="PROSITE" id="PS51192"/>
    </source>
</evidence>
<protein>
    <recommendedName>
        <fullName evidence="8">Helicase ATP-binding domain-containing protein</fullName>
    </recommendedName>
</protein>
<dbReference type="PROSITE" id="PS51192">
    <property type="entry name" value="HELICASE_ATP_BIND_1"/>
    <property type="match status" value="1"/>
</dbReference>
<sequence length="873" mass="95246">MPGLPQNNLKEQLERHTAAQQSKLSLSKPKTGSFSFKKSSPGTANVAVPAKVMFSNVLADRKVNVPNGSAVSKPVASLTKPEKQLSKISGTTNPKTKLQKPIRVENRPLAKFTPALGAVQIPPPAAKGETEVTKASTVRDGALHSSLSFGTDQWDDLDDFETPVKEKSGSVSSPGDSVKRAKTASASLSGAKADGVSRELQARAPASTATGTFPNSTEEEQSDSTLENHRNSGPGTQEPHNSPRKTGGHHKREEDDNVCTDDDLFLLEDEDLELIPPSPEAEAFSSPPCTRPASSEASDSSLKARISPKASAWRVLGKRTAPEVLSTERQGEVSMGLTGKQAGQQEALWSVIEETLALLDSVAEHQLRGLPCGTQLLQLLARRKSLLSLATENTPLRTHQSEATPAETPLRMHQSEATLAATTALQRAELSGKGLQSRKSSRAVSMDTELSVFEDSDCVISGVQTPGSVTSKPSLGCSDTEQTSVSFYSPRRPVTSVQSSEGRRPGDSDAAADDFYIDDFDIDDFDESEIPDYFDNAPDSTSSATKQQLSSMHPIREELPSKASWEKITSPASAAKPPKANPTPEPPSRNPAHDHFRGFGFPHSAEMMKIFHKRFGLHQFRYNQLEAINATLLGEDTFILMPTGGGKSLCYQLPACVSPGVTVVISPLKSLIVDQVQKLTTLDIPATSLSGDKSDSEAGRIYMQLSKKDPIIKLLYATPEKVCASGRMISALQNLYERGLLARFVIDEAHCVSQWGHDFRPDFKRLNELRQKFPAVPIMALTATATPRVQKDILHQLQMSRPQIFTMSFNRHNLKYTVLPKRPKKVDEECIEWIKKHYPRGSGIVYCLSRNDCDSLADSLQRRGFRHWPITLA</sequence>
<dbReference type="NCBIfam" id="TIGR00614">
    <property type="entry name" value="recQ_fam"/>
    <property type="match status" value="1"/>
</dbReference>
<dbReference type="InterPro" id="IPR027417">
    <property type="entry name" value="P-loop_NTPase"/>
</dbReference>
<feature type="compositionally biased region" description="Polar residues" evidence="7">
    <location>
        <begin position="538"/>
        <end position="551"/>
    </location>
</feature>
<dbReference type="FunFam" id="3.40.50.300:FF:000537">
    <property type="entry name" value="Bloom syndrome RecQ-like helicase"/>
    <property type="match status" value="1"/>
</dbReference>
<evidence type="ECO:0000256" key="4">
    <source>
        <dbReference type="ARBA" id="ARBA00023125"/>
    </source>
</evidence>
<dbReference type="SUPFAM" id="SSF52540">
    <property type="entry name" value="P-loop containing nucleoside triphosphate hydrolases"/>
    <property type="match status" value="2"/>
</dbReference>
<keyword evidence="6" id="KW-0539">Nucleus</keyword>
<evidence type="ECO:0000256" key="3">
    <source>
        <dbReference type="ARBA" id="ARBA00022806"/>
    </source>
</evidence>
<dbReference type="GO" id="GO:0005524">
    <property type="term" value="F:ATP binding"/>
    <property type="evidence" value="ECO:0007669"/>
    <property type="project" value="InterPro"/>
</dbReference>
<dbReference type="GO" id="GO:0003677">
    <property type="term" value="F:DNA binding"/>
    <property type="evidence" value="ECO:0007669"/>
    <property type="project" value="UniProtKB-KW"/>
</dbReference>
<evidence type="ECO:0000256" key="6">
    <source>
        <dbReference type="ARBA" id="ARBA00023242"/>
    </source>
</evidence>
<gene>
    <name evidence="9" type="ORF">AGOR_G00162760</name>
</gene>
<comment type="caution">
    <text evidence="9">The sequence shown here is derived from an EMBL/GenBank/DDBJ whole genome shotgun (WGS) entry which is preliminary data.</text>
</comment>
<organism evidence="9 10">
    <name type="scientific">Albula goreensis</name>
    <dbReference type="NCBI Taxonomy" id="1534307"/>
    <lineage>
        <taxon>Eukaryota</taxon>
        <taxon>Metazoa</taxon>
        <taxon>Chordata</taxon>
        <taxon>Craniata</taxon>
        <taxon>Vertebrata</taxon>
        <taxon>Euteleostomi</taxon>
        <taxon>Actinopterygii</taxon>
        <taxon>Neopterygii</taxon>
        <taxon>Teleostei</taxon>
        <taxon>Albuliformes</taxon>
        <taxon>Albulidae</taxon>
        <taxon>Albula</taxon>
    </lineage>
</organism>
<dbReference type="PROSITE" id="PS00690">
    <property type="entry name" value="DEAH_ATP_HELICASE"/>
    <property type="match status" value="1"/>
</dbReference>
<keyword evidence="3" id="KW-0067">ATP-binding</keyword>
<dbReference type="GO" id="GO:0000724">
    <property type="term" value="P:double-strand break repair via homologous recombination"/>
    <property type="evidence" value="ECO:0007669"/>
    <property type="project" value="TreeGrafter"/>
</dbReference>
<feature type="compositionally biased region" description="Polar residues" evidence="7">
    <location>
        <begin position="464"/>
        <end position="487"/>
    </location>
</feature>
<keyword evidence="2" id="KW-0378">Hydrolase</keyword>
<dbReference type="InterPro" id="IPR014001">
    <property type="entry name" value="Helicase_ATP-bd"/>
</dbReference>
<evidence type="ECO:0000256" key="7">
    <source>
        <dbReference type="SAM" id="MobiDB-lite"/>
    </source>
</evidence>
<dbReference type="GO" id="GO:0005737">
    <property type="term" value="C:cytoplasm"/>
    <property type="evidence" value="ECO:0007669"/>
    <property type="project" value="TreeGrafter"/>
</dbReference>
<dbReference type="Pfam" id="PF00270">
    <property type="entry name" value="DEAD"/>
    <property type="match status" value="1"/>
</dbReference>
<feature type="compositionally biased region" description="Polar residues" evidence="7">
    <location>
        <begin position="18"/>
        <end position="43"/>
    </location>
</feature>
<keyword evidence="5" id="KW-0413">Isomerase</keyword>
<accession>A0A8T3D162</accession>
<reference evidence="9" key="1">
    <citation type="submission" date="2021-01" db="EMBL/GenBank/DDBJ databases">
        <authorList>
            <person name="Zahm M."/>
            <person name="Roques C."/>
            <person name="Cabau C."/>
            <person name="Klopp C."/>
            <person name="Donnadieu C."/>
            <person name="Jouanno E."/>
            <person name="Lampietro C."/>
            <person name="Louis A."/>
            <person name="Herpin A."/>
            <person name="Echchiki A."/>
            <person name="Berthelot C."/>
            <person name="Parey E."/>
            <person name="Roest-Crollius H."/>
            <person name="Braasch I."/>
            <person name="Postlethwait J."/>
            <person name="Bobe J."/>
            <person name="Montfort J."/>
            <person name="Bouchez O."/>
            <person name="Begum T."/>
            <person name="Mejri S."/>
            <person name="Adams A."/>
            <person name="Chen W.-J."/>
            <person name="Guiguen Y."/>
        </authorList>
    </citation>
    <scope>NUCLEOTIDE SEQUENCE</scope>
    <source>
        <tissue evidence="9">Blood</tissue>
    </source>
</reference>
<feature type="region of interest" description="Disordered" evidence="7">
    <location>
        <begin position="528"/>
        <end position="552"/>
    </location>
</feature>
<comment type="similarity">
    <text evidence="1">Belongs to the helicase family. RecQ subfamily.</text>
</comment>
<dbReference type="CDD" id="cd18016">
    <property type="entry name" value="DEXHc_RecQ2_BLM"/>
    <property type="match status" value="1"/>
</dbReference>
<feature type="compositionally biased region" description="Pro residues" evidence="7">
    <location>
        <begin position="579"/>
        <end position="589"/>
    </location>
</feature>
<dbReference type="Pfam" id="PF16202">
    <property type="entry name" value="BLM_N"/>
    <property type="match status" value="1"/>
</dbReference>
<dbReference type="GO" id="GO:0005634">
    <property type="term" value="C:nucleus"/>
    <property type="evidence" value="ECO:0007669"/>
    <property type="project" value="TreeGrafter"/>
</dbReference>
<feature type="region of interest" description="Disordered" evidence="7">
    <location>
        <begin position="1"/>
        <end position="43"/>
    </location>
</feature>
<dbReference type="InterPro" id="IPR032437">
    <property type="entry name" value="BLM_N"/>
</dbReference>
<dbReference type="InterPro" id="IPR011545">
    <property type="entry name" value="DEAD/DEAH_box_helicase_dom"/>
</dbReference>
<proteinExistence type="inferred from homology"/>
<name>A0A8T3D162_9TELE</name>
<evidence type="ECO:0000313" key="9">
    <source>
        <dbReference type="EMBL" id="KAI1889427.1"/>
    </source>
</evidence>
<dbReference type="GO" id="GO:0043138">
    <property type="term" value="F:3'-5' DNA helicase activity"/>
    <property type="evidence" value="ECO:0007669"/>
    <property type="project" value="TreeGrafter"/>
</dbReference>